<keyword evidence="3" id="KW-1185">Reference proteome</keyword>
<name>A0AAD5EG82_UMBRA</name>
<gene>
    <name evidence="2" type="ORF">K450DRAFT_222880</name>
</gene>
<feature type="compositionally biased region" description="Polar residues" evidence="1">
    <location>
        <begin position="17"/>
        <end position="33"/>
    </location>
</feature>
<feature type="region of interest" description="Disordered" evidence="1">
    <location>
        <begin position="1"/>
        <end position="107"/>
    </location>
</feature>
<dbReference type="AlphaFoldDB" id="A0AAD5EG82"/>
<dbReference type="EMBL" id="MU620896">
    <property type="protein sequence ID" value="KAI8583288.1"/>
    <property type="molecule type" value="Genomic_DNA"/>
</dbReference>
<dbReference type="RefSeq" id="XP_051448292.1">
    <property type="nucleotide sequence ID" value="XM_051585974.1"/>
</dbReference>
<feature type="compositionally biased region" description="Basic and acidic residues" evidence="1">
    <location>
        <begin position="89"/>
        <end position="107"/>
    </location>
</feature>
<sequence length="107" mass="11707">MEEQPTFTHPDLRPEPQSVSQNFPEPIQPSSHVAQPAPLASEDRVEDAYTHKPAPSADSFQPAVPSVPSTNGLTSTSIPSKVELPSVVQKDEPSLSKQIQRDLKRKL</sequence>
<proteinExistence type="predicted"/>
<protein>
    <submittedName>
        <fullName evidence="2">Uncharacterized protein</fullName>
    </submittedName>
</protein>
<evidence type="ECO:0000313" key="3">
    <source>
        <dbReference type="Proteomes" id="UP001206595"/>
    </source>
</evidence>
<comment type="caution">
    <text evidence="2">The sequence shown here is derived from an EMBL/GenBank/DDBJ whole genome shotgun (WGS) entry which is preliminary data.</text>
</comment>
<organism evidence="2 3">
    <name type="scientific">Umbelopsis ramanniana AG</name>
    <dbReference type="NCBI Taxonomy" id="1314678"/>
    <lineage>
        <taxon>Eukaryota</taxon>
        <taxon>Fungi</taxon>
        <taxon>Fungi incertae sedis</taxon>
        <taxon>Mucoromycota</taxon>
        <taxon>Mucoromycotina</taxon>
        <taxon>Umbelopsidomycetes</taxon>
        <taxon>Umbelopsidales</taxon>
        <taxon>Umbelopsidaceae</taxon>
        <taxon>Umbelopsis</taxon>
    </lineage>
</organism>
<dbReference type="GeneID" id="75911322"/>
<feature type="compositionally biased region" description="Basic and acidic residues" evidence="1">
    <location>
        <begin position="41"/>
        <end position="50"/>
    </location>
</feature>
<reference evidence="2" key="2">
    <citation type="journal article" date="2022" name="Proc. Natl. Acad. Sci. U.S.A.">
        <title>Diploid-dominant life cycles characterize the early evolution of Fungi.</title>
        <authorList>
            <person name="Amses K.R."/>
            <person name="Simmons D.R."/>
            <person name="Longcore J.E."/>
            <person name="Mondo S.J."/>
            <person name="Seto K."/>
            <person name="Jeronimo G.H."/>
            <person name="Bonds A.E."/>
            <person name="Quandt C.A."/>
            <person name="Davis W.J."/>
            <person name="Chang Y."/>
            <person name="Federici B.A."/>
            <person name="Kuo A."/>
            <person name="LaButti K."/>
            <person name="Pangilinan J."/>
            <person name="Andreopoulos W."/>
            <person name="Tritt A."/>
            <person name="Riley R."/>
            <person name="Hundley H."/>
            <person name="Johnson J."/>
            <person name="Lipzen A."/>
            <person name="Barry K."/>
            <person name="Lang B.F."/>
            <person name="Cuomo C.A."/>
            <person name="Buchler N.E."/>
            <person name="Grigoriev I.V."/>
            <person name="Spatafora J.W."/>
            <person name="Stajich J.E."/>
            <person name="James T.Y."/>
        </authorList>
    </citation>
    <scope>NUCLEOTIDE SEQUENCE</scope>
    <source>
        <strain evidence="2">AG</strain>
    </source>
</reference>
<evidence type="ECO:0000313" key="2">
    <source>
        <dbReference type="EMBL" id="KAI8583288.1"/>
    </source>
</evidence>
<feature type="compositionally biased region" description="Polar residues" evidence="1">
    <location>
        <begin position="67"/>
        <end position="79"/>
    </location>
</feature>
<accession>A0AAD5EG82</accession>
<dbReference type="Proteomes" id="UP001206595">
    <property type="component" value="Unassembled WGS sequence"/>
</dbReference>
<reference evidence="2" key="1">
    <citation type="submission" date="2021-06" db="EMBL/GenBank/DDBJ databases">
        <authorList>
            <consortium name="DOE Joint Genome Institute"/>
            <person name="Mondo S.J."/>
            <person name="Amses K.R."/>
            <person name="Simmons D.R."/>
            <person name="Longcore J.E."/>
            <person name="Seto K."/>
            <person name="Alves G.H."/>
            <person name="Bonds A.E."/>
            <person name="Quandt C.A."/>
            <person name="Davis W.J."/>
            <person name="Chang Y."/>
            <person name="Letcher P.M."/>
            <person name="Powell M.J."/>
            <person name="Kuo A."/>
            <person name="Labutti K."/>
            <person name="Pangilinan J."/>
            <person name="Andreopoulos W."/>
            <person name="Tritt A."/>
            <person name="Riley R."/>
            <person name="Hundley H."/>
            <person name="Johnson J."/>
            <person name="Lipzen A."/>
            <person name="Barry K."/>
            <person name="Berbee M.L."/>
            <person name="Buchler N.E."/>
            <person name="Grigoriev I.V."/>
            <person name="Spatafora J.W."/>
            <person name="Stajich J.E."/>
            <person name="James T.Y."/>
        </authorList>
    </citation>
    <scope>NUCLEOTIDE SEQUENCE</scope>
    <source>
        <strain evidence="2">AG</strain>
    </source>
</reference>
<evidence type="ECO:0000256" key="1">
    <source>
        <dbReference type="SAM" id="MobiDB-lite"/>
    </source>
</evidence>